<accession>A0A4R7I0Q2</accession>
<reference evidence="9 10" key="1">
    <citation type="submission" date="2019-03" db="EMBL/GenBank/DDBJ databases">
        <title>Sequencing the genomes of 1000 actinobacteria strains.</title>
        <authorList>
            <person name="Klenk H.-P."/>
        </authorList>
    </citation>
    <scope>NUCLEOTIDE SEQUENCE [LARGE SCALE GENOMIC DNA]</scope>
    <source>
        <strain evidence="9 10">DSM 18936</strain>
    </source>
</reference>
<keyword evidence="7" id="KW-1133">Transmembrane helix</keyword>
<evidence type="ECO:0000256" key="6">
    <source>
        <dbReference type="SAM" id="MobiDB-lite"/>
    </source>
</evidence>
<dbReference type="Proteomes" id="UP000294558">
    <property type="component" value="Unassembled WGS sequence"/>
</dbReference>
<dbReference type="InterPro" id="IPR055354">
    <property type="entry name" value="DUF7507"/>
</dbReference>
<dbReference type="NCBIfam" id="TIGR01451">
    <property type="entry name" value="B_ant_repeat"/>
    <property type="match status" value="2"/>
</dbReference>
<gene>
    <name evidence="9" type="ORF">BDK89_2347</name>
</gene>
<organism evidence="9 10">
    <name type="scientific">Ilumatobacter fluminis</name>
    <dbReference type="NCBI Taxonomy" id="467091"/>
    <lineage>
        <taxon>Bacteria</taxon>
        <taxon>Bacillati</taxon>
        <taxon>Actinomycetota</taxon>
        <taxon>Acidimicrobiia</taxon>
        <taxon>Acidimicrobiales</taxon>
        <taxon>Ilumatobacteraceae</taxon>
        <taxon>Ilumatobacter</taxon>
    </lineage>
</organism>
<dbReference type="InterPro" id="IPR033764">
    <property type="entry name" value="Sdr_B"/>
</dbReference>
<evidence type="ECO:0000256" key="3">
    <source>
        <dbReference type="ARBA" id="ARBA00022525"/>
    </source>
</evidence>
<evidence type="ECO:0000256" key="2">
    <source>
        <dbReference type="ARBA" id="ARBA00022512"/>
    </source>
</evidence>
<dbReference type="InterPro" id="IPR019931">
    <property type="entry name" value="LPXTG_anchor"/>
</dbReference>
<dbReference type="Pfam" id="PF24346">
    <property type="entry name" value="DUF7507"/>
    <property type="match status" value="4"/>
</dbReference>
<dbReference type="Gene3D" id="2.60.40.10">
    <property type="entry name" value="Immunoglobulins"/>
    <property type="match status" value="1"/>
</dbReference>
<dbReference type="EMBL" id="SOAU01000001">
    <property type="protein sequence ID" value="TDT16750.1"/>
    <property type="molecule type" value="Genomic_DNA"/>
</dbReference>
<evidence type="ECO:0000256" key="7">
    <source>
        <dbReference type="SAM" id="Phobius"/>
    </source>
</evidence>
<dbReference type="PROSITE" id="PS50847">
    <property type="entry name" value="GRAM_POS_ANCHORING"/>
    <property type="match status" value="1"/>
</dbReference>
<dbReference type="GO" id="GO:0005576">
    <property type="term" value="C:extracellular region"/>
    <property type="evidence" value="ECO:0007669"/>
    <property type="project" value="UniProtKB-SubCell"/>
</dbReference>
<comment type="subcellular location">
    <subcellularLocation>
        <location evidence="1">Secreted</location>
    </subcellularLocation>
</comment>
<keyword evidence="5" id="KW-0572">Peptidoglycan-anchor</keyword>
<dbReference type="SUPFAM" id="SSF117074">
    <property type="entry name" value="Hypothetical protein PA1324"/>
    <property type="match status" value="1"/>
</dbReference>
<dbReference type="PROSITE" id="PS00018">
    <property type="entry name" value="EF_HAND_1"/>
    <property type="match status" value="2"/>
</dbReference>
<dbReference type="GO" id="GO:0005975">
    <property type="term" value="P:carbohydrate metabolic process"/>
    <property type="evidence" value="ECO:0007669"/>
    <property type="project" value="UniProtKB-ARBA"/>
</dbReference>
<keyword evidence="10" id="KW-1185">Reference proteome</keyword>
<protein>
    <submittedName>
        <fullName evidence="9">Putative repeat protein (TIGR01451 family)</fullName>
    </submittedName>
</protein>
<evidence type="ECO:0000259" key="8">
    <source>
        <dbReference type="PROSITE" id="PS50847"/>
    </source>
</evidence>
<feature type="compositionally biased region" description="Basic and acidic residues" evidence="6">
    <location>
        <begin position="302"/>
        <end position="315"/>
    </location>
</feature>
<evidence type="ECO:0000256" key="4">
    <source>
        <dbReference type="ARBA" id="ARBA00022729"/>
    </source>
</evidence>
<name>A0A4R7I0Q2_9ACTN</name>
<proteinExistence type="predicted"/>
<keyword evidence="4" id="KW-0732">Signal</keyword>
<dbReference type="Pfam" id="PF17210">
    <property type="entry name" value="SdrD_B"/>
    <property type="match status" value="1"/>
</dbReference>
<dbReference type="InterPro" id="IPR013783">
    <property type="entry name" value="Ig-like_fold"/>
</dbReference>
<evidence type="ECO:0000256" key="5">
    <source>
        <dbReference type="ARBA" id="ARBA00023088"/>
    </source>
</evidence>
<comment type="caution">
    <text evidence="9">The sequence shown here is derived from an EMBL/GenBank/DDBJ whole genome shotgun (WGS) entry which is preliminary data.</text>
</comment>
<feature type="domain" description="Gram-positive cocci surface proteins LPxTG" evidence="8">
    <location>
        <begin position="2400"/>
        <end position="2437"/>
    </location>
</feature>
<evidence type="ECO:0000313" key="10">
    <source>
        <dbReference type="Proteomes" id="UP000294558"/>
    </source>
</evidence>
<keyword evidence="2" id="KW-0134">Cell wall</keyword>
<feature type="transmembrane region" description="Helical" evidence="7">
    <location>
        <begin position="2411"/>
        <end position="2429"/>
    </location>
</feature>
<feature type="region of interest" description="Disordered" evidence="6">
    <location>
        <begin position="280"/>
        <end position="315"/>
    </location>
</feature>
<dbReference type="InterPro" id="IPR018247">
    <property type="entry name" value="EF_Hand_1_Ca_BS"/>
</dbReference>
<sequence>MLLITGIALPAGAAHAGEPTLVKSLAQTQPFANEDGTFPSGSIVTYEVSIGCNAPGDCNGFELHDLAPSYTDVDGDPAVFEFVSASPGGVGPSFEVDTSDPSDIVFTFPNGFAAGTSANLQISFEIPAGVTPDLTTATNTAVWGEFDGDGNPLPNTVIDTQDVTARARTSFDVTKTGPARVAPNEPVVFTVALCGDNPDDPYYGPLNGSVEGATLTDEIPEGFVVVDAGGGVDNGDGTVTWLLGDVQVGVDECIERSITLEYPADAPLPAPIETSNVVVAGGTFPPGSDGNPGGDEFPFVVDNREPGDPTIDKAAGRPFVDLDLNDGTNGDDGDSFSSYYLRPENEGEGVIFDAVLTDPLPGQFTMTELRTGTWPAGPTGPNGDGQVEFVVTLQDATTISLFADGASSQTITVPAPDTNPAEFVEVRYGDLPAGWIQDNGSGRTDLYGYFIDPGRDGGDGNDFDTTPVIPVVNTATLSGTVLDPVTGAPLPASDSDSATINIESPQPHVAIFKDVTATGNNFGNGVFPSSDTTTTTLTWRLRVQNHWTATADYPDPVIMDVVPTLSQNLLAEGGLSAPYDFTVSAPDGVTCPATPVDGGTVPNAGTGLDDSVLRWECAGDLERNRTITITFKTDVEAGTPPQSVLNRNFTTTNALTDDAGGQYFSVWDNGNFFGTWQDDVDDLDGDGETDDRIRADLASIEVLDFVFLTSQKEVRGGPDATCADGFPPAGEDNTTYGSERCTRPGDTVDYRMTVVNEGNTDVINVMVMDIFPYVGDTFVVPNQNTGAVSPRGSQFDTNLTGPVTSPDPNVVIEYTTERQPCRYDDFYPAFAGNAEVPGCAEAAWSTTPPSPISSAAAIRISYVDDATGEPGVLALGESFQLEWPMRASVAAVPGDVATNAFGWSAQSATSNTVNTAAPPPVDITVAELGDHFVGDQVWYDADYDGVQDEAPLVGVPQVPVAIFLDNNGNGVLDADDLFVDETVTDSSTGVEGQYLFSALPEGDYFIAFAPPSDWVVSPAFEGGDSAADSNGTEEPAFPTGLWDPAAVNGPLYDDVFVSDMVTLGPDNPSADNPNDLTIDLGLWRPDPSISIEKATNAIDVDAPTAADDADSPTGKYIPEGEDVVWSYVVTNTGNTVLENVVVTDDAGTPADPSDDLSTTAGTITCPVATLAIGESTTCTSTTPAPAEAGQYDNTADVVGDPVLPDIPWSEESYADLVRLDGSPFFDGDGNVVPVVDDDPSHYFGAVATIDIEKSTNDVPADAVGTDPAGPIVPTLDPVTWTYVVTIPAPGNVALADVTIVDDNGTPADTSDDITTDEMTFVGGDADGDGLLDVDETWTFEADAPNGAILGIYENSADVIGTPVEPDGTPIVNPDGTPMEQPVDDDPSHYYGIAVPAIDIEKSTNDVPADLPGSDPAGPEILAGSDVYWTYVIANTGNVDLEVTSFTDDQIGTIATCEEDAIDTVFPTVIAPGASVTCTAREAGGADLGQYVNTADVTGTPLDGDGEVITENQTPDGPIPVEPPSDDDPSNYLGVGEPGIAIDKVTSGFLWDADLSDFVEVAAGDGITVSPAQEVTWIYTVTNTGDFALADVAVVDDNGTVGDESDDLSTEAGTIVFVDGDVDGDGLLDVDEVWVYRATGASALGTYENLADTVGTATDPEGNPIVDQDGENPFVDDEGNSTIVDDDPSGYVAVGEPGIAIDKVTAGYLWDRDLGELVEVPAGDGITVSPGREVTWIYTVTNTGDFALADVAVVDDNGTVGDESDDLSTEAGTIVFVDGDVDGDGLLDVDEVWVYRATGASALGTYENLADTVGTATDPEGNPMVDQDGENPFVDDEGNSTIVDDDPSGYVAVADPSIDIEKTTNGFQADDPAGDQADPNNTVPYVLLDQPIVWEYVITNTGDVDLFVTGFGDDRIDGVDAQCTEGTIFPVTLTPGTSITCTVEGVSEAQAGDLYVNVSDVEGIAVDPAGDPIVDQDGVYPFVDDEGTSIIVDDDPSAYYGASPAIDLEKATNGQDADTGTGPFVALGGSVTWTYVVTNTGNTDLADLAVVDSVEGDVCTIEFLAIGESTTCELALEDGSTLVGQYENTGNVTGQPVDQQGNPIIDPVTGEPEPPIGDSDPSHYFGAEPAIDVEKSTNGVDADEAPGPVVPIGDVVVWEYVVTNTGNVALTNVVVTDDLEGEICVIDLLLVGASETCELTSFATVDGQYANVADVVGTPSFPVDPDGDPEDPTNYTPIVDPDTDQPIDDVVDDDPSHYTGAVASIDIEKSTNGEDADEAPGPEVDDQSEVVWEYVVTNTGAVALVDVIVTDDREGFVCELALLLPGEVATCELVGVADESDYANVGSVVGTPATPIDPTGDPTDPTNYEPIPGASPVFDDDPSHYDRVNLIGQSPVPPTTLPRTGSDVTGTMLQWALAAVGLGAVGLLLARRRRPAAA</sequence>
<feature type="region of interest" description="Disordered" evidence="6">
    <location>
        <begin position="2218"/>
        <end position="2244"/>
    </location>
</feature>
<keyword evidence="7" id="KW-0812">Transmembrane</keyword>
<dbReference type="InterPro" id="IPR047589">
    <property type="entry name" value="DUF11_rpt"/>
</dbReference>
<keyword evidence="3" id="KW-0964">Secreted</keyword>
<evidence type="ECO:0000313" key="9">
    <source>
        <dbReference type="EMBL" id="TDT16750.1"/>
    </source>
</evidence>
<keyword evidence="7" id="KW-0472">Membrane</keyword>
<evidence type="ECO:0000256" key="1">
    <source>
        <dbReference type="ARBA" id="ARBA00004613"/>
    </source>
</evidence>